<dbReference type="PANTHER" id="PTHR19288">
    <property type="entry name" value="4-NITROPHENYLPHOSPHATASE-RELATED"/>
    <property type="match status" value="1"/>
</dbReference>
<accession>A0A430SHL4</accession>
<protein>
    <submittedName>
        <fullName evidence="1">Haloacid dehalogenase</fullName>
    </submittedName>
</protein>
<gene>
    <name evidence="1" type="ORF">CSW37_01505</name>
</gene>
<dbReference type="AlphaFoldDB" id="A0A430SHL4"/>
<dbReference type="InterPro" id="IPR006357">
    <property type="entry name" value="HAD-SF_hydro_IIA"/>
</dbReference>
<dbReference type="InterPro" id="IPR023214">
    <property type="entry name" value="HAD_sf"/>
</dbReference>
<dbReference type="NCBIfam" id="TIGR01460">
    <property type="entry name" value="HAD-SF-IIA"/>
    <property type="match status" value="1"/>
</dbReference>
<evidence type="ECO:0000313" key="2">
    <source>
        <dbReference type="Proteomes" id="UP000288051"/>
    </source>
</evidence>
<organism evidence="1 2">
    <name type="scientific">Thermus scotoductus</name>
    <dbReference type="NCBI Taxonomy" id="37636"/>
    <lineage>
        <taxon>Bacteria</taxon>
        <taxon>Thermotogati</taxon>
        <taxon>Deinococcota</taxon>
        <taxon>Deinococci</taxon>
        <taxon>Thermales</taxon>
        <taxon>Thermaceae</taxon>
        <taxon>Thermus</taxon>
    </lineage>
</organism>
<reference evidence="1 2" key="1">
    <citation type="journal article" date="2019" name="Extremophiles">
        <title>Biogeography of thermophiles and predominance of Thermus scotoductus in domestic water heaters.</title>
        <authorList>
            <person name="Wilpiszeski R.L."/>
            <person name="Zhang Z."/>
            <person name="House C.H."/>
        </authorList>
    </citation>
    <scope>NUCLEOTIDE SEQUENCE [LARGE SCALE GENOMIC DNA]</scope>
    <source>
        <strain evidence="1 2">24_S24</strain>
    </source>
</reference>
<dbReference type="PANTHER" id="PTHR19288:SF46">
    <property type="entry name" value="HALOACID DEHALOGENASE-LIKE HYDROLASE DOMAIN-CONTAINING PROTEIN 2"/>
    <property type="match status" value="1"/>
</dbReference>
<dbReference type="Gene3D" id="3.40.50.1000">
    <property type="entry name" value="HAD superfamily/HAD-like"/>
    <property type="match status" value="2"/>
</dbReference>
<dbReference type="RefSeq" id="WP_126208679.1">
    <property type="nucleotide sequence ID" value="NZ_PELZ01000031.1"/>
</dbReference>
<evidence type="ECO:0000313" key="1">
    <source>
        <dbReference type="EMBL" id="RTH39724.1"/>
    </source>
</evidence>
<sequence>MPDGRGYLFDLDGTLVQGNRVLPGAKELLEALASRGDPYAVITNNTAFSRKDHARRLKRLGLPVSEEQILTSAVAAAMALKHGPPVYLLGTPALACELGRLGVDVAEEGAEAVLVGFDTTLSYERLRTAAWLLEKGALFLATHPDPACPSDNGNLPDAGGILALLEKVTGRHPDMIFGKPNPSLLLAAASQMGLDVHESFFVGDRAEVDVPFALQAGAKAGLVLTGATPKEDPRILGLRDQGVLVVEDLWTFRKHVLGF</sequence>
<name>A0A430SHL4_THESC</name>
<dbReference type="Proteomes" id="UP000288051">
    <property type="component" value="Unassembled WGS sequence"/>
</dbReference>
<dbReference type="EMBL" id="PELZ01000031">
    <property type="protein sequence ID" value="RTH39724.1"/>
    <property type="molecule type" value="Genomic_DNA"/>
</dbReference>
<dbReference type="InterPro" id="IPR036412">
    <property type="entry name" value="HAD-like_sf"/>
</dbReference>
<dbReference type="Pfam" id="PF13242">
    <property type="entry name" value="Hydrolase_like"/>
    <property type="match status" value="1"/>
</dbReference>
<dbReference type="GO" id="GO:0016791">
    <property type="term" value="F:phosphatase activity"/>
    <property type="evidence" value="ECO:0007669"/>
    <property type="project" value="TreeGrafter"/>
</dbReference>
<dbReference type="Pfam" id="PF13344">
    <property type="entry name" value="Hydrolase_6"/>
    <property type="match status" value="1"/>
</dbReference>
<proteinExistence type="predicted"/>
<dbReference type="SUPFAM" id="SSF56784">
    <property type="entry name" value="HAD-like"/>
    <property type="match status" value="1"/>
</dbReference>
<comment type="caution">
    <text evidence="1">The sequence shown here is derived from an EMBL/GenBank/DDBJ whole genome shotgun (WGS) entry which is preliminary data.</text>
</comment>
<dbReference type="GO" id="GO:0005737">
    <property type="term" value="C:cytoplasm"/>
    <property type="evidence" value="ECO:0007669"/>
    <property type="project" value="TreeGrafter"/>
</dbReference>